<keyword evidence="12" id="KW-0969">Cilium</keyword>
<dbReference type="NCBIfam" id="TIGR02488">
    <property type="entry name" value="flgG_G_neg"/>
    <property type="match status" value="1"/>
</dbReference>
<evidence type="ECO:0000256" key="3">
    <source>
        <dbReference type="ARBA" id="ARBA00017948"/>
    </source>
</evidence>
<dbReference type="InterPro" id="IPR053967">
    <property type="entry name" value="LlgE_F_G-like_D1"/>
</dbReference>
<evidence type="ECO:0000259" key="11">
    <source>
        <dbReference type="Pfam" id="PF22692"/>
    </source>
</evidence>
<dbReference type="InterPro" id="IPR020013">
    <property type="entry name" value="Flagellar_FlgE/F/G"/>
</dbReference>
<accession>A0ABQ1GKM7</accession>
<comment type="similarity">
    <text evidence="2 8">Belongs to the flagella basal body rod proteins family.</text>
</comment>
<evidence type="ECO:0000256" key="4">
    <source>
        <dbReference type="ARBA" id="ARBA00023143"/>
    </source>
</evidence>
<dbReference type="Pfam" id="PF00460">
    <property type="entry name" value="Flg_bb_rod"/>
    <property type="match status" value="1"/>
</dbReference>
<feature type="domain" description="Flagellar basal-body/hook protein C-terminal" evidence="10">
    <location>
        <begin position="216"/>
        <end position="260"/>
    </location>
</feature>
<feature type="domain" description="Flagellar hook protein FlgE/F/G-like D1" evidence="11">
    <location>
        <begin position="97"/>
        <end position="160"/>
    </location>
</feature>
<organism evidence="12 13">
    <name type="scientific">Sphingomonas psychrolutea</name>
    <dbReference type="NCBI Taxonomy" id="1259676"/>
    <lineage>
        <taxon>Bacteria</taxon>
        <taxon>Pseudomonadati</taxon>
        <taxon>Pseudomonadota</taxon>
        <taxon>Alphaproteobacteria</taxon>
        <taxon>Sphingomonadales</taxon>
        <taxon>Sphingomonadaceae</taxon>
        <taxon>Sphingomonas</taxon>
    </lineage>
</organism>
<evidence type="ECO:0000259" key="10">
    <source>
        <dbReference type="Pfam" id="PF06429"/>
    </source>
</evidence>
<dbReference type="SUPFAM" id="SSF117143">
    <property type="entry name" value="Flagellar hook protein flgE"/>
    <property type="match status" value="1"/>
</dbReference>
<evidence type="ECO:0000256" key="8">
    <source>
        <dbReference type="RuleBase" id="RU362116"/>
    </source>
</evidence>
<comment type="subunit">
    <text evidence="5 8">The basal body constitutes a major portion of the flagellar organelle and consists of four rings (L,P,S, and M) mounted on a central rod. The rod consists of about 26 subunits of FlgG in the distal portion, and FlgB, FlgC and FlgF are thought to build up the proximal portion of the rod with about 6 subunits each.</text>
</comment>
<proteinExistence type="inferred from homology"/>
<protein>
    <recommendedName>
        <fullName evidence="3 7">Flagellar basal-body rod protein FlgG</fullName>
    </recommendedName>
    <alternativeName>
        <fullName evidence="6 8">Distal rod protein</fullName>
    </alternativeName>
</protein>
<dbReference type="NCBIfam" id="TIGR03506">
    <property type="entry name" value="FlgEFG_subfam"/>
    <property type="match status" value="2"/>
</dbReference>
<dbReference type="Pfam" id="PF06429">
    <property type="entry name" value="Flg_bbr_C"/>
    <property type="match status" value="1"/>
</dbReference>
<keyword evidence="4 8" id="KW-0975">Bacterial flagellum</keyword>
<keyword evidence="12" id="KW-0966">Cell projection</keyword>
<evidence type="ECO:0000313" key="12">
    <source>
        <dbReference type="EMBL" id="GGA45482.1"/>
    </source>
</evidence>
<dbReference type="EMBL" id="BMDW01000007">
    <property type="protein sequence ID" value="GGA45482.1"/>
    <property type="molecule type" value="Genomic_DNA"/>
</dbReference>
<name>A0ABQ1GKM7_9SPHN</name>
<keyword evidence="13" id="KW-1185">Reference proteome</keyword>
<evidence type="ECO:0000313" key="13">
    <source>
        <dbReference type="Proteomes" id="UP000618591"/>
    </source>
</evidence>
<reference evidence="13" key="1">
    <citation type="journal article" date="2019" name="Int. J. Syst. Evol. Microbiol.">
        <title>The Global Catalogue of Microorganisms (GCM) 10K type strain sequencing project: providing services to taxonomists for standard genome sequencing and annotation.</title>
        <authorList>
            <consortium name="The Broad Institute Genomics Platform"/>
            <consortium name="The Broad Institute Genome Sequencing Center for Infectious Disease"/>
            <person name="Wu L."/>
            <person name="Ma J."/>
        </authorList>
    </citation>
    <scope>NUCLEOTIDE SEQUENCE [LARGE SCALE GENOMIC DNA]</scope>
    <source>
        <strain evidence="13">CGMCC 1.10106</strain>
    </source>
</reference>
<gene>
    <name evidence="12" type="primary">flgG</name>
    <name evidence="12" type="ORF">GCM10011395_14630</name>
</gene>
<dbReference type="InterPro" id="IPR001444">
    <property type="entry name" value="Flag_bb_rod_N"/>
</dbReference>
<dbReference type="InterPro" id="IPR019776">
    <property type="entry name" value="Flagellar_basal_body_rod_CS"/>
</dbReference>
<feature type="domain" description="Flagellar basal body rod protein N-terminal" evidence="9">
    <location>
        <begin position="7"/>
        <end position="36"/>
    </location>
</feature>
<comment type="subcellular location">
    <subcellularLocation>
        <location evidence="1 8">Bacterial flagellum basal body</location>
    </subcellularLocation>
</comment>
<dbReference type="RefSeq" id="WP_188446219.1">
    <property type="nucleotide sequence ID" value="NZ_BMDW01000007.1"/>
</dbReference>
<dbReference type="PROSITE" id="PS00588">
    <property type="entry name" value="FLAGELLA_BB_ROD"/>
    <property type="match status" value="1"/>
</dbReference>
<evidence type="ECO:0000256" key="5">
    <source>
        <dbReference type="ARBA" id="ARBA00025933"/>
    </source>
</evidence>
<comment type="caution">
    <text evidence="12">The sequence shown here is derived from an EMBL/GenBank/DDBJ whole genome shotgun (WGS) entry which is preliminary data.</text>
</comment>
<dbReference type="Proteomes" id="UP000618591">
    <property type="component" value="Unassembled WGS sequence"/>
</dbReference>
<sequence length="264" mass="27539">MGSAAMHIARTGLDAQDMRMRVISNNLANVNTTAYKKDRAAFETLAYQTVTAPGAPSTAESKYATGLNLGTGVKIQGTARIDTQGSFQQTNNSLDLALDGDGYFQVQMPGGTLGYTRAGNFSRSPEGLLITSEGYQVQPGITVPEGATAITIGTDGTVSATIPGQAASTTLGQIQVASFPNSAGLLGKGDNYLVETSASGAANLGIAGQDGRGNIRQGQLEGSNVNVVEELVDMIETQRAYEVNSKMISATNEMLQYVNQHFGS</sequence>
<dbReference type="PANTHER" id="PTHR30435:SF19">
    <property type="entry name" value="FLAGELLAR BASAL-BODY ROD PROTEIN FLGG"/>
    <property type="match status" value="1"/>
</dbReference>
<keyword evidence="12" id="KW-0282">Flagellum</keyword>
<dbReference type="InterPro" id="IPR012834">
    <property type="entry name" value="FlgG_G_neg"/>
</dbReference>
<evidence type="ECO:0000256" key="6">
    <source>
        <dbReference type="ARBA" id="ARBA00032912"/>
    </source>
</evidence>
<dbReference type="Pfam" id="PF22692">
    <property type="entry name" value="LlgE_F_G_D1"/>
    <property type="match status" value="1"/>
</dbReference>
<evidence type="ECO:0000256" key="2">
    <source>
        <dbReference type="ARBA" id="ARBA00009677"/>
    </source>
</evidence>
<evidence type="ECO:0000256" key="7">
    <source>
        <dbReference type="NCBIfam" id="TIGR02488"/>
    </source>
</evidence>
<dbReference type="PANTHER" id="PTHR30435">
    <property type="entry name" value="FLAGELLAR PROTEIN"/>
    <property type="match status" value="1"/>
</dbReference>
<dbReference type="InterPro" id="IPR037925">
    <property type="entry name" value="FlgE/F/G-like"/>
</dbReference>
<evidence type="ECO:0000256" key="1">
    <source>
        <dbReference type="ARBA" id="ARBA00004117"/>
    </source>
</evidence>
<dbReference type="InterPro" id="IPR010930">
    <property type="entry name" value="Flg_bb/hook_C_dom"/>
</dbReference>
<evidence type="ECO:0000259" key="9">
    <source>
        <dbReference type="Pfam" id="PF00460"/>
    </source>
</evidence>